<dbReference type="InterPro" id="IPR006037">
    <property type="entry name" value="RCK_C"/>
</dbReference>
<keyword evidence="3" id="KW-0050">Antiport</keyword>
<keyword evidence="2" id="KW-0813">Transport</keyword>
<dbReference type="NCBIfam" id="NF003716">
    <property type="entry name" value="PRK05326.1-3"/>
    <property type="match status" value="1"/>
</dbReference>
<evidence type="ECO:0000256" key="9">
    <source>
        <dbReference type="SAM" id="Phobius"/>
    </source>
</evidence>
<dbReference type="GO" id="GO:0006813">
    <property type="term" value="P:potassium ion transport"/>
    <property type="evidence" value="ECO:0007669"/>
    <property type="project" value="InterPro"/>
</dbReference>
<dbReference type="GO" id="GO:1902600">
    <property type="term" value="P:proton transmembrane transport"/>
    <property type="evidence" value="ECO:0007669"/>
    <property type="project" value="InterPro"/>
</dbReference>
<accession>A0A516KE59</accession>
<dbReference type="PANTHER" id="PTHR32507">
    <property type="entry name" value="NA(+)/H(+) ANTIPORTER 1"/>
    <property type="match status" value="1"/>
</dbReference>
<gene>
    <name evidence="11" type="ORF">FN924_05375</name>
</gene>
<dbReference type="InterPro" id="IPR038770">
    <property type="entry name" value="Na+/solute_symporter_sf"/>
</dbReference>
<evidence type="ECO:0000256" key="5">
    <source>
        <dbReference type="ARBA" id="ARBA00022692"/>
    </source>
</evidence>
<keyword evidence="5 9" id="KW-0812">Transmembrane</keyword>
<dbReference type="PROSITE" id="PS51202">
    <property type="entry name" value="RCK_C"/>
    <property type="match status" value="1"/>
</dbReference>
<name>A0A516KE59_9BACI</name>
<evidence type="ECO:0000256" key="3">
    <source>
        <dbReference type="ARBA" id="ARBA00022449"/>
    </source>
</evidence>
<feature type="transmembrane region" description="Helical" evidence="9">
    <location>
        <begin position="55"/>
        <end position="72"/>
    </location>
</feature>
<dbReference type="EMBL" id="CP041666">
    <property type="protein sequence ID" value="QDP39657.1"/>
    <property type="molecule type" value="Genomic_DNA"/>
</dbReference>
<feature type="transmembrane region" description="Helical" evidence="9">
    <location>
        <begin position="186"/>
        <end position="205"/>
    </location>
</feature>
<keyword evidence="7" id="KW-0406">Ion transport</keyword>
<dbReference type="GO" id="GO:0005886">
    <property type="term" value="C:plasma membrane"/>
    <property type="evidence" value="ECO:0007669"/>
    <property type="project" value="UniProtKB-SubCell"/>
</dbReference>
<protein>
    <submittedName>
        <fullName evidence="11">Potassium/proton antiporter</fullName>
    </submittedName>
</protein>
<dbReference type="Gene3D" id="1.20.1530.20">
    <property type="match status" value="1"/>
</dbReference>
<evidence type="ECO:0000259" key="10">
    <source>
        <dbReference type="PROSITE" id="PS51202"/>
    </source>
</evidence>
<dbReference type="KEGG" id="aqt:FN924_05375"/>
<dbReference type="InterPro" id="IPR006153">
    <property type="entry name" value="Cation/H_exchanger_TM"/>
</dbReference>
<dbReference type="GO" id="GO:0015297">
    <property type="term" value="F:antiporter activity"/>
    <property type="evidence" value="ECO:0007669"/>
    <property type="project" value="UniProtKB-KW"/>
</dbReference>
<comment type="subcellular location">
    <subcellularLocation>
        <location evidence="1">Cell membrane</location>
        <topology evidence="1">Multi-pass membrane protein</topology>
    </subcellularLocation>
</comment>
<evidence type="ECO:0000313" key="11">
    <source>
        <dbReference type="EMBL" id="QDP39657.1"/>
    </source>
</evidence>
<keyword evidence="8 9" id="KW-0472">Membrane</keyword>
<feature type="transmembrane region" description="Helical" evidence="9">
    <location>
        <begin position="6"/>
        <end position="23"/>
    </location>
</feature>
<feature type="transmembrane region" description="Helical" evidence="9">
    <location>
        <begin position="294"/>
        <end position="317"/>
    </location>
</feature>
<evidence type="ECO:0000256" key="8">
    <source>
        <dbReference type="ARBA" id="ARBA00023136"/>
    </source>
</evidence>
<sequence>MLVENINHSFLLVSILLIVGVLTTKFSSRLGLPSLVFYIMVGMILSNFIYYDNALLTQLFGILALVVILFEGGMQSNWGHIKKVIKPSLALATVGVLLTTFVIGVLAKYILDVTWLEGLLFGAIVGSTDAAAVFAVIGNKNIKKRLRSTLEAESGTNDPMAVFLTVSLISLIQSPELNIFGITIRFLWQMGFGLVAGILMGKLTVWSINKINLDSSGLYPILSLGFAILTYSLTSLLEGSGFLAVYVMALLVGNSDLTYRHSIFRFNEGFAWMMQILMFILLGLLVFPNQLLDIFWQGVVLSILLILVARPIGVFLSTVKMGFTIQDKVFLSISGLKGAVPIVLATYPMIAGLNNSQLLFNVVFFVVFTSALVQGAAISPLADYLGLSRKEKVSSPHTLELVSIGKSSSEISEIVIKEHSVVLNKTLSEIKLPDDVLISAVIRGENVVTPTGTTMLQEGDIVYVLAPKSKRKQVNHIFMMKIPFQKEI</sequence>
<evidence type="ECO:0000256" key="6">
    <source>
        <dbReference type="ARBA" id="ARBA00022989"/>
    </source>
</evidence>
<dbReference type="AlphaFoldDB" id="A0A516KE59"/>
<reference evidence="11 12" key="1">
    <citation type="submission" date="2019-07" db="EMBL/GenBank/DDBJ databases">
        <authorList>
            <person name="Li J."/>
        </authorList>
    </citation>
    <scope>NUCLEOTIDE SEQUENCE [LARGE SCALE GENOMIC DNA]</scope>
    <source>
        <strain evidence="11 12">TKL69</strain>
    </source>
</reference>
<evidence type="ECO:0000256" key="4">
    <source>
        <dbReference type="ARBA" id="ARBA00022475"/>
    </source>
</evidence>
<dbReference type="NCBIfam" id="NF003715">
    <property type="entry name" value="PRK05326.1-2"/>
    <property type="match status" value="1"/>
</dbReference>
<feature type="transmembrane region" description="Helical" evidence="9">
    <location>
        <begin position="30"/>
        <end position="49"/>
    </location>
</feature>
<feature type="transmembrane region" description="Helical" evidence="9">
    <location>
        <begin position="329"/>
        <end position="350"/>
    </location>
</feature>
<feature type="transmembrane region" description="Helical" evidence="9">
    <location>
        <begin position="269"/>
        <end position="288"/>
    </location>
</feature>
<dbReference type="SUPFAM" id="SSF116726">
    <property type="entry name" value="TrkA C-terminal domain-like"/>
    <property type="match status" value="1"/>
</dbReference>
<dbReference type="InterPro" id="IPR036721">
    <property type="entry name" value="RCK_C_sf"/>
</dbReference>
<dbReference type="OrthoDB" id="9810759at2"/>
<dbReference type="PANTHER" id="PTHR32507:SF7">
    <property type="entry name" value="K(+)_H(+) ANTIPORTER NHAP2"/>
    <property type="match status" value="1"/>
</dbReference>
<feature type="transmembrane region" description="Helical" evidence="9">
    <location>
        <begin position="362"/>
        <end position="382"/>
    </location>
</feature>
<feature type="domain" description="RCK C-terminal" evidence="10">
    <location>
        <begin position="399"/>
        <end position="480"/>
    </location>
</feature>
<keyword evidence="12" id="KW-1185">Reference proteome</keyword>
<dbReference type="Pfam" id="PF00999">
    <property type="entry name" value="Na_H_Exchanger"/>
    <property type="match status" value="1"/>
</dbReference>
<evidence type="ECO:0000313" key="12">
    <source>
        <dbReference type="Proteomes" id="UP000315215"/>
    </source>
</evidence>
<feature type="transmembrane region" description="Helical" evidence="9">
    <location>
        <begin position="119"/>
        <end position="139"/>
    </location>
</feature>
<organism evidence="11 12">
    <name type="scientific">Radiobacillus deserti</name>
    <dbReference type="NCBI Taxonomy" id="2594883"/>
    <lineage>
        <taxon>Bacteria</taxon>
        <taxon>Bacillati</taxon>
        <taxon>Bacillota</taxon>
        <taxon>Bacilli</taxon>
        <taxon>Bacillales</taxon>
        <taxon>Bacillaceae</taxon>
        <taxon>Radiobacillus</taxon>
    </lineage>
</organism>
<dbReference type="GO" id="GO:0008324">
    <property type="term" value="F:monoatomic cation transmembrane transporter activity"/>
    <property type="evidence" value="ECO:0007669"/>
    <property type="project" value="InterPro"/>
</dbReference>
<proteinExistence type="predicted"/>
<evidence type="ECO:0000256" key="7">
    <source>
        <dbReference type="ARBA" id="ARBA00023065"/>
    </source>
</evidence>
<evidence type="ECO:0000256" key="2">
    <source>
        <dbReference type="ARBA" id="ARBA00022448"/>
    </source>
</evidence>
<evidence type="ECO:0000256" key="1">
    <source>
        <dbReference type="ARBA" id="ARBA00004651"/>
    </source>
</evidence>
<keyword evidence="4" id="KW-1003">Cell membrane</keyword>
<dbReference type="Proteomes" id="UP000315215">
    <property type="component" value="Chromosome"/>
</dbReference>
<feature type="transmembrane region" description="Helical" evidence="9">
    <location>
        <begin position="84"/>
        <end position="107"/>
    </location>
</feature>
<keyword evidence="6 9" id="KW-1133">Transmembrane helix</keyword>
<dbReference type="Gene3D" id="3.30.70.1450">
    <property type="entry name" value="Regulator of K+ conductance, C-terminal domain"/>
    <property type="match status" value="1"/>
</dbReference>
<dbReference type="Pfam" id="PF02080">
    <property type="entry name" value="TrkA_C"/>
    <property type="match status" value="1"/>
</dbReference>